<evidence type="ECO:0008006" key="4">
    <source>
        <dbReference type="Google" id="ProtNLM"/>
    </source>
</evidence>
<dbReference type="Proteomes" id="UP000008672">
    <property type="component" value="Unassembled WGS sequence"/>
</dbReference>
<name>H3AHR6_LATCH</name>
<dbReference type="OMA" id="WEAFKCA"/>
<reference evidence="2" key="3">
    <citation type="submission" date="2025-09" db="UniProtKB">
        <authorList>
            <consortium name="Ensembl"/>
        </authorList>
    </citation>
    <scope>IDENTIFICATION</scope>
</reference>
<feature type="coiled-coil region" evidence="1">
    <location>
        <begin position="207"/>
        <end position="234"/>
    </location>
</feature>
<dbReference type="InParanoid" id="H3AHR6"/>
<protein>
    <recommendedName>
        <fullName evidence="4">Endonuclease/exonuclease/phosphatase domain-containing protein</fullName>
    </recommendedName>
</protein>
<reference evidence="3" key="1">
    <citation type="submission" date="2011-08" db="EMBL/GenBank/DDBJ databases">
        <title>The draft genome of Latimeria chalumnae.</title>
        <authorList>
            <person name="Di Palma F."/>
            <person name="Alfoldi J."/>
            <person name="Johnson J."/>
            <person name="Berlin A."/>
            <person name="Gnerre S."/>
            <person name="Jaffe D."/>
            <person name="MacCallum I."/>
            <person name="Young S."/>
            <person name="Walker B.J."/>
            <person name="Lander E."/>
            <person name="Lindblad-Toh K."/>
        </authorList>
    </citation>
    <scope>NUCLEOTIDE SEQUENCE [LARGE SCALE GENOMIC DNA]</scope>
    <source>
        <strain evidence="3">Wild caught</strain>
    </source>
</reference>
<dbReference type="HOGENOM" id="CLU_000680_2_1_1"/>
<accession>H3AHR6</accession>
<organism evidence="2 3">
    <name type="scientific">Latimeria chalumnae</name>
    <name type="common">Coelacanth</name>
    <dbReference type="NCBI Taxonomy" id="7897"/>
    <lineage>
        <taxon>Eukaryota</taxon>
        <taxon>Metazoa</taxon>
        <taxon>Chordata</taxon>
        <taxon>Craniata</taxon>
        <taxon>Vertebrata</taxon>
        <taxon>Euteleostomi</taxon>
        <taxon>Coelacanthiformes</taxon>
        <taxon>Coelacanthidae</taxon>
        <taxon>Latimeria</taxon>
    </lineage>
</organism>
<dbReference type="STRING" id="7897.ENSLACP00000009187"/>
<dbReference type="eggNOG" id="KOG1075">
    <property type="taxonomic scope" value="Eukaryota"/>
</dbReference>
<dbReference type="GeneTree" id="ENSGT00950000183016"/>
<evidence type="ECO:0000313" key="3">
    <source>
        <dbReference type="Proteomes" id="UP000008672"/>
    </source>
</evidence>
<proteinExistence type="predicted"/>
<sequence>ILVGSISGFRVAIANIYTPNDPSPPFFANVQTMLLEVQGLPLIMEGDFNQILDTCLDRSQPEIMRESLQMLISQFGLVDIWRLVNPQASEFTFRSGPHHTRTRIDYFLVSKSLVNLVWGCDIGARVLVSDHAPVGLSLWCLEDLGRRGRWRLNVALPKSSPLKEEIEQIIKEFLELNVGSVATTATLWDAGKAYLRGRIIAISFSVKKERAQRVRELEELVEELERRESQGDRDEGLQELLEAKFELNSIYLSLVQQREVRKWIPAIRIESGDLVTDPREISGAFLSFYEQLYSSDGSPDLRAYDKFLAEVGTPRLSQRERELLDTPITAAEVHSAIQSMQQGKSPGDD</sequence>
<reference evidence="2" key="2">
    <citation type="submission" date="2025-08" db="UniProtKB">
        <authorList>
            <consortium name="Ensembl"/>
        </authorList>
    </citation>
    <scope>IDENTIFICATION</scope>
</reference>
<keyword evidence="1" id="KW-0175">Coiled coil</keyword>
<keyword evidence="3" id="KW-1185">Reference proteome</keyword>
<evidence type="ECO:0000313" key="2">
    <source>
        <dbReference type="Ensembl" id="ENSLACP00000009187.1"/>
    </source>
</evidence>
<dbReference type="SUPFAM" id="SSF56219">
    <property type="entry name" value="DNase I-like"/>
    <property type="match status" value="1"/>
</dbReference>
<dbReference type="PANTHER" id="PTHR19446">
    <property type="entry name" value="REVERSE TRANSCRIPTASES"/>
    <property type="match status" value="1"/>
</dbReference>
<dbReference type="AlphaFoldDB" id="H3AHR6"/>
<evidence type="ECO:0000256" key="1">
    <source>
        <dbReference type="SAM" id="Coils"/>
    </source>
</evidence>
<dbReference type="InterPro" id="IPR036691">
    <property type="entry name" value="Endo/exonu/phosph_ase_sf"/>
</dbReference>
<dbReference type="EMBL" id="AFYH01186569">
    <property type="status" value="NOT_ANNOTATED_CDS"/>
    <property type="molecule type" value="Genomic_DNA"/>
</dbReference>
<dbReference type="Gene3D" id="3.60.10.10">
    <property type="entry name" value="Endonuclease/exonuclease/phosphatase"/>
    <property type="match status" value="1"/>
</dbReference>
<dbReference type="Ensembl" id="ENSLACT00000009257.1">
    <property type="protein sequence ID" value="ENSLACP00000009187.1"/>
    <property type="gene ID" value="ENSLACG00000008108.1"/>
</dbReference>